<dbReference type="AlphaFoldDB" id="A0AB34FYF5"/>
<comment type="caution">
    <text evidence="2">The sequence shown here is derived from an EMBL/GenBank/DDBJ whole genome shotgun (WGS) entry which is preliminary data.</text>
</comment>
<feature type="transmembrane region" description="Helical" evidence="1">
    <location>
        <begin position="12"/>
        <end position="39"/>
    </location>
</feature>
<name>A0AB34FYF5_9HYPO</name>
<keyword evidence="1" id="KW-1133">Transmembrane helix</keyword>
<keyword evidence="3" id="KW-1185">Reference proteome</keyword>
<keyword evidence="1" id="KW-0472">Membrane</keyword>
<reference evidence="2" key="1">
    <citation type="submission" date="2023-01" db="EMBL/GenBank/DDBJ databases">
        <title>The growth and conidiation of Purpureocillium lavendulum are regulated by nitrogen source and histone H3K14 acetylation.</title>
        <authorList>
            <person name="Tang P."/>
            <person name="Han J."/>
            <person name="Zhang C."/>
            <person name="Tang P."/>
            <person name="Qi F."/>
            <person name="Zhang K."/>
            <person name="Liang L."/>
        </authorList>
    </citation>
    <scope>NUCLEOTIDE SEQUENCE</scope>
    <source>
        <strain evidence="2">YMF1.00683</strain>
    </source>
</reference>
<keyword evidence="1" id="KW-0812">Transmembrane</keyword>
<dbReference type="Proteomes" id="UP001163105">
    <property type="component" value="Unassembled WGS sequence"/>
</dbReference>
<dbReference type="EMBL" id="JAQHRD010000002">
    <property type="protein sequence ID" value="KAJ6443806.1"/>
    <property type="molecule type" value="Genomic_DNA"/>
</dbReference>
<evidence type="ECO:0000256" key="1">
    <source>
        <dbReference type="SAM" id="Phobius"/>
    </source>
</evidence>
<evidence type="ECO:0000313" key="3">
    <source>
        <dbReference type="Proteomes" id="UP001163105"/>
    </source>
</evidence>
<proteinExistence type="predicted"/>
<gene>
    <name evidence="2" type="ORF">O9K51_02192</name>
</gene>
<organism evidence="2 3">
    <name type="scientific">Purpureocillium lavendulum</name>
    <dbReference type="NCBI Taxonomy" id="1247861"/>
    <lineage>
        <taxon>Eukaryota</taxon>
        <taxon>Fungi</taxon>
        <taxon>Dikarya</taxon>
        <taxon>Ascomycota</taxon>
        <taxon>Pezizomycotina</taxon>
        <taxon>Sordariomycetes</taxon>
        <taxon>Hypocreomycetidae</taxon>
        <taxon>Hypocreales</taxon>
        <taxon>Ophiocordycipitaceae</taxon>
        <taxon>Purpureocillium</taxon>
    </lineage>
</organism>
<evidence type="ECO:0000313" key="2">
    <source>
        <dbReference type="EMBL" id="KAJ6443806.1"/>
    </source>
</evidence>
<accession>A0AB34FYF5</accession>
<sequence>MEPLDPSFVRPSFAVVCAVIVIALIIIIIIIIIPAVVAVDGAPRPSPPAPLSRSPVLPPRLPHFAPLAPRVSRLCATGHETSGDDT</sequence>
<protein>
    <submittedName>
        <fullName evidence="2">Uncharacterized protein</fullName>
    </submittedName>
</protein>